<dbReference type="InterPro" id="IPR005821">
    <property type="entry name" value="Ion_trans_dom"/>
</dbReference>
<dbReference type="AlphaFoldDB" id="W5NF07"/>
<feature type="transmembrane region" description="Helical" evidence="6">
    <location>
        <begin position="265"/>
        <end position="291"/>
    </location>
</feature>
<dbReference type="SUPFAM" id="SSF81324">
    <property type="entry name" value="Voltage-gated potassium channels"/>
    <property type="match status" value="2"/>
</dbReference>
<dbReference type="EMBL" id="AHAT01027974">
    <property type="status" value="NOT_ANNOTATED_CDS"/>
    <property type="molecule type" value="Genomic_DNA"/>
</dbReference>
<reference evidence="9" key="1">
    <citation type="submission" date="2011-12" db="EMBL/GenBank/DDBJ databases">
        <title>The Draft Genome of Lepisosteus oculatus.</title>
        <authorList>
            <consortium name="The Broad Institute Genome Assembly &amp; Analysis Group"/>
            <consortium name="Computational R&amp;D Group"/>
            <consortium name="and Sequencing Platform"/>
            <person name="Di Palma F."/>
            <person name="Alfoldi J."/>
            <person name="Johnson J."/>
            <person name="Berlin A."/>
            <person name="Gnerre S."/>
            <person name="Jaffe D."/>
            <person name="MacCallum I."/>
            <person name="Young S."/>
            <person name="Walker B.J."/>
            <person name="Lander E.S."/>
            <person name="Lindblad-Toh K."/>
        </authorList>
    </citation>
    <scope>NUCLEOTIDE SEQUENCE [LARGE SCALE GENOMIC DNA]</scope>
</reference>
<evidence type="ECO:0000259" key="7">
    <source>
        <dbReference type="Pfam" id="PF00520"/>
    </source>
</evidence>
<feature type="transmembrane region" description="Helical" evidence="6">
    <location>
        <begin position="198"/>
        <end position="221"/>
    </location>
</feature>
<reference evidence="8" key="3">
    <citation type="submission" date="2025-09" db="UniProtKB">
        <authorList>
            <consortium name="Ensembl"/>
        </authorList>
    </citation>
    <scope>IDENTIFICATION</scope>
</reference>
<dbReference type="Gene3D" id="1.20.120.350">
    <property type="entry name" value="Voltage-gated potassium channels. Chain C"/>
    <property type="match status" value="1"/>
</dbReference>
<dbReference type="InterPro" id="IPR027359">
    <property type="entry name" value="Volt_channel_dom_sf"/>
</dbReference>
<dbReference type="Pfam" id="PF00520">
    <property type="entry name" value="Ion_trans"/>
    <property type="match status" value="2"/>
</dbReference>
<dbReference type="GO" id="GO:0001508">
    <property type="term" value="P:action potential"/>
    <property type="evidence" value="ECO:0000318"/>
    <property type="project" value="GO_Central"/>
</dbReference>
<evidence type="ECO:0000256" key="4">
    <source>
        <dbReference type="ARBA" id="ARBA00023136"/>
    </source>
</evidence>
<evidence type="ECO:0000256" key="2">
    <source>
        <dbReference type="ARBA" id="ARBA00022692"/>
    </source>
</evidence>
<keyword evidence="9" id="KW-1185">Reference proteome</keyword>
<dbReference type="GO" id="GO:0016020">
    <property type="term" value="C:membrane"/>
    <property type="evidence" value="ECO:0007669"/>
    <property type="project" value="UniProtKB-SubCell"/>
</dbReference>
<dbReference type="Bgee" id="ENSLOCG00000015605">
    <property type="expression patterns" value="Expressed in ovary and 13 other cell types or tissues"/>
</dbReference>
<evidence type="ECO:0000256" key="3">
    <source>
        <dbReference type="ARBA" id="ARBA00022989"/>
    </source>
</evidence>
<feature type="domain" description="Ion transport" evidence="7">
    <location>
        <begin position="75"/>
        <end position="296"/>
    </location>
</feature>
<keyword evidence="3 6" id="KW-1133">Transmembrane helix</keyword>
<feature type="transmembrane region" description="Helical" evidence="6">
    <location>
        <begin position="233"/>
        <end position="253"/>
    </location>
</feature>
<dbReference type="PANTHER" id="PTHR46726:SF1">
    <property type="entry name" value="TWO-PORE CALCIUM CHANNEL 3"/>
    <property type="match status" value="1"/>
</dbReference>
<feature type="transmembrane region" description="Helical" evidence="6">
    <location>
        <begin position="532"/>
        <end position="557"/>
    </location>
</feature>
<feature type="domain" description="Ion transport" evidence="7">
    <location>
        <begin position="416"/>
        <end position="671"/>
    </location>
</feature>
<feature type="transmembrane region" description="Helical" evidence="6">
    <location>
        <begin position="96"/>
        <end position="116"/>
    </location>
</feature>
<dbReference type="InParanoid" id="W5NF07"/>
<evidence type="ECO:0000256" key="5">
    <source>
        <dbReference type="SAM" id="MobiDB-lite"/>
    </source>
</evidence>
<feature type="transmembrane region" description="Helical" evidence="6">
    <location>
        <begin position="137"/>
        <end position="156"/>
    </location>
</feature>
<comment type="subcellular location">
    <subcellularLocation>
        <location evidence="1">Membrane</location>
        <topology evidence="1">Multi-pass membrane protein</topology>
    </subcellularLocation>
</comment>
<proteinExistence type="predicted"/>
<reference evidence="8" key="2">
    <citation type="submission" date="2025-08" db="UniProtKB">
        <authorList>
            <consortium name="Ensembl"/>
        </authorList>
    </citation>
    <scope>IDENTIFICATION</scope>
</reference>
<feature type="compositionally biased region" description="Polar residues" evidence="5">
    <location>
        <begin position="11"/>
        <end position="27"/>
    </location>
</feature>
<dbReference type="GO" id="GO:0042803">
    <property type="term" value="F:protein homodimerization activity"/>
    <property type="evidence" value="ECO:0007669"/>
    <property type="project" value="Ensembl"/>
</dbReference>
<dbReference type="HOGENOM" id="CLU_019500_0_0_1"/>
<accession>W5NF07</accession>
<dbReference type="PANTHER" id="PTHR46726">
    <property type="entry name" value="TWO PORE CHANNEL 3"/>
    <property type="match status" value="1"/>
</dbReference>
<evidence type="ECO:0000256" key="6">
    <source>
        <dbReference type="SAM" id="Phobius"/>
    </source>
</evidence>
<dbReference type="STRING" id="7918.ENSLOCP00000019216"/>
<name>W5NF07_LEPOC</name>
<feature type="region of interest" description="Disordered" evidence="5">
    <location>
        <begin position="1"/>
        <end position="27"/>
    </location>
</feature>
<dbReference type="GeneTree" id="ENSGT00940000162755"/>
<feature type="transmembrane region" description="Helical" evidence="6">
    <location>
        <begin position="71"/>
        <end position="90"/>
    </location>
</feature>
<dbReference type="eggNOG" id="KOG2301">
    <property type="taxonomic scope" value="Eukaryota"/>
</dbReference>
<evidence type="ECO:0000313" key="8">
    <source>
        <dbReference type="Ensembl" id="ENSLOCP00000019216.1"/>
    </source>
</evidence>
<sequence>MSPAEKGDGTANPTPAENSTINGGNTSEKQSKTELELQLAAAYVSDAQYNRNVCFEKTPQGIRLYNLYNHWGMLLVTYFFIILDLALAVFEDPALIPLPLWATFLAELICLAVFTGRLVHFAKVIPWQKFWKDTKNICVVLIILLTLVDMLIYGSMKAFGYYGVRWSRVLRPLFLVNITEGRQVRRAFRSIRNTLPEILYVFLLFIFSILIFSLMALKLFGKRKLVTNEGTPYFTSYLDIVFELYVLVTTANSPDVMMPAYNSSFFFALFFILYILINTYIFMYVFLAVVYNNYRKHLKEEMKNLVRAKRHKMVEAFRILQVKHGGEPVVCQSHWNQLVRLVQPDISNSHRELLWSVCDEDKKGFIGKVAFLQLADLLNIQIITLKSHIHPLQTWFPHLYNSHPSRLVCQMVQHKAFVYVYDFIIVVNAVFIGLDEENPLISNAEWAFLVLYMLEILLKLYTYDPRSFFSRHKFWNWFDTIIIIAALVATTVNFALKSSDGYTSRQVLDIVFILRVLRLIRIVDSVKRFRTIINTLIKIGPTIITFGQLIIVVYYIFAVVGMEIFKDKIKFFAPDSTASAQNYCGNPLLKDTAFAQNNYCRNNFNDIVSSFVLLLELTVVNQWHACALLTSGFTTVTHTAARIFFVLFHIVVVIIIMNILVAFILEAFFVEYTLAKSDLQTSVEKKIQELELGIQQDKLDETLVGNMETHENELGPSELSKGKPTLMFKIASKRYRTVDALLQRIFEDDLSPEDSGSSSEDHEGDPDNPLSPGFNFQNPSFDGIN</sequence>
<evidence type="ECO:0000313" key="9">
    <source>
        <dbReference type="Proteomes" id="UP000018468"/>
    </source>
</evidence>
<keyword evidence="2 6" id="KW-0812">Transmembrane</keyword>
<dbReference type="Gene3D" id="1.10.287.70">
    <property type="match status" value="2"/>
</dbReference>
<protein>
    <submittedName>
        <fullName evidence="8">Two pore segment channel 3</fullName>
    </submittedName>
</protein>
<dbReference type="FunCoup" id="W5NF07">
    <property type="interactions" value="5"/>
</dbReference>
<dbReference type="OMA" id="EVVFDMY"/>
<feature type="compositionally biased region" description="Polar residues" evidence="5">
    <location>
        <begin position="774"/>
        <end position="785"/>
    </location>
</feature>
<feature type="transmembrane region" description="Helical" evidence="6">
    <location>
        <begin position="416"/>
        <end position="434"/>
    </location>
</feature>
<organism evidence="8 9">
    <name type="scientific">Lepisosteus oculatus</name>
    <name type="common">Spotted gar</name>
    <dbReference type="NCBI Taxonomy" id="7918"/>
    <lineage>
        <taxon>Eukaryota</taxon>
        <taxon>Metazoa</taxon>
        <taxon>Chordata</taxon>
        <taxon>Craniata</taxon>
        <taxon>Vertebrata</taxon>
        <taxon>Euteleostomi</taxon>
        <taxon>Actinopterygii</taxon>
        <taxon>Neopterygii</taxon>
        <taxon>Holostei</taxon>
        <taxon>Semionotiformes</taxon>
        <taxon>Lepisosteidae</taxon>
        <taxon>Lepisosteus</taxon>
    </lineage>
</organism>
<feature type="transmembrane region" description="Helical" evidence="6">
    <location>
        <begin position="446"/>
        <end position="462"/>
    </location>
</feature>
<keyword evidence="4 6" id="KW-0472">Membrane</keyword>
<dbReference type="Ensembl" id="ENSLOCT00000019248.1">
    <property type="protein sequence ID" value="ENSLOCP00000019216.1"/>
    <property type="gene ID" value="ENSLOCG00000015605.1"/>
</dbReference>
<feature type="transmembrane region" description="Helical" evidence="6">
    <location>
        <begin position="643"/>
        <end position="670"/>
    </location>
</feature>
<evidence type="ECO:0000256" key="1">
    <source>
        <dbReference type="ARBA" id="ARBA00004141"/>
    </source>
</evidence>
<feature type="transmembrane region" description="Helical" evidence="6">
    <location>
        <begin position="474"/>
        <end position="496"/>
    </location>
</feature>
<dbReference type="GO" id="GO:0005248">
    <property type="term" value="F:voltage-gated sodium channel activity"/>
    <property type="evidence" value="ECO:0000318"/>
    <property type="project" value="GO_Central"/>
</dbReference>
<dbReference type="Proteomes" id="UP000018468">
    <property type="component" value="Linkage group LG16"/>
</dbReference>
<feature type="region of interest" description="Disordered" evidence="5">
    <location>
        <begin position="749"/>
        <end position="785"/>
    </location>
</feature>